<name>A0A3M8KV13_9MICO</name>
<dbReference type="RefSeq" id="WP_123046811.1">
    <property type="nucleotide sequence ID" value="NZ_RDSR01000029.1"/>
</dbReference>
<organism evidence="2 3">
    <name type="scientific">Cryobacterium tepidiphilum</name>
    <dbReference type="NCBI Taxonomy" id="2486026"/>
    <lineage>
        <taxon>Bacteria</taxon>
        <taxon>Bacillati</taxon>
        <taxon>Actinomycetota</taxon>
        <taxon>Actinomycetes</taxon>
        <taxon>Micrococcales</taxon>
        <taxon>Microbacteriaceae</taxon>
        <taxon>Cryobacterium</taxon>
    </lineage>
</organism>
<sequence length="356" mass="34421">MDEASEQAPRKLACGALHKALLGALVGAGFVTLSLLSGHSPASAAEDDAPSLVSAVVTEVSDALGSADLPTDATGPVPSEGAAPVPSHTAPSSRAVESAVDDVADVVVPALRAVPALPAPAETPAAPAAPAADDVLTDVADEATVVTTPAMSVLGAALDSAQSIEKAAAEPAGILLGQAAQPVSDLLESSDVLAPLHPGTVDDLPGAAVDLLEQVVFGPSPQPVPLPIALPGAYVPDVPDVFATAPRDLTAARGTPLFRSLPGGAGRGAGPLESIGFASAVPLPLDRSPGLPLGGPPAVLVGAGSSASSGAGAGSGSPALLPAGILPRPGWGLALSTLADTSWCGGIAFEPGSTPD</sequence>
<proteinExistence type="predicted"/>
<dbReference type="EMBL" id="RDSR01000029">
    <property type="protein sequence ID" value="RNE56519.1"/>
    <property type="molecule type" value="Genomic_DNA"/>
</dbReference>
<evidence type="ECO:0000313" key="2">
    <source>
        <dbReference type="EMBL" id="RNE56519.1"/>
    </source>
</evidence>
<dbReference type="AlphaFoldDB" id="A0A3M8KV13"/>
<keyword evidence="3" id="KW-1185">Reference proteome</keyword>
<gene>
    <name evidence="2" type="ORF">EEJ31_13540</name>
</gene>
<feature type="region of interest" description="Disordered" evidence="1">
    <location>
        <begin position="66"/>
        <end position="96"/>
    </location>
</feature>
<evidence type="ECO:0000313" key="3">
    <source>
        <dbReference type="Proteomes" id="UP000279859"/>
    </source>
</evidence>
<accession>A0A3M8KV13</accession>
<protein>
    <submittedName>
        <fullName evidence="2">Uncharacterized protein</fullName>
    </submittedName>
</protein>
<dbReference type="Proteomes" id="UP000279859">
    <property type="component" value="Unassembled WGS sequence"/>
</dbReference>
<evidence type="ECO:0000256" key="1">
    <source>
        <dbReference type="SAM" id="MobiDB-lite"/>
    </source>
</evidence>
<comment type="caution">
    <text evidence="2">The sequence shown here is derived from an EMBL/GenBank/DDBJ whole genome shotgun (WGS) entry which is preliminary data.</text>
</comment>
<reference evidence="2 3" key="1">
    <citation type="submission" date="2018-11" db="EMBL/GenBank/DDBJ databases">
        <title>Cryobacterium sp. nov., isolated from rhizosphere soil of lettuce.</title>
        <authorList>
            <person name="Wang Y."/>
        </authorList>
    </citation>
    <scope>NUCLEOTIDE SEQUENCE [LARGE SCALE GENOMIC DNA]</scope>
    <source>
        <strain evidence="2 3">NEAU-85</strain>
    </source>
</reference>